<gene>
    <name evidence="2" type="ORF">SAMN02745857_03395</name>
</gene>
<reference evidence="2 3" key="1">
    <citation type="submission" date="2017-04" db="EMBL/GenBank/DDBJ databases">
        <authorList>
            <person name="Afonso C.L."/>
            <person name="Miller P.J."/>
            <person name="Scott M.A."/>
            <person name="Spackman E."/>
            <person name="Goraichik I."/>
            <person name="Dimitrov K.M."/>
            <person name="Suarez D.L."/>
            <person name="Swayne D.E."/>
        </authorList>
    </citation>
    <scope>NUCLEOTIDE SEQUENCE [LARGE SCALE GENOMIC DNA]</scope>
    <source>
        <strain evidence="2 3">DSM 23236</strain>
    </source>
</reference>
<proteinExistence type="predicted"/>
<organism evidence="2 3">
    <name type="scientific">Andreprevotia lacus DSM 23236</name>
    <dbReference type="NCBI Taxonomy" id="1121001"/>
    <lineage>
        <taxon>Bacteria</taxon>
        <taxon>Pseudomonadati</taxon>
        <taxon>Pseudomonadota</taxon>
        <taxon>Betaproteobacteria</taxon>
        <taxon>Neisseriales</taxon>
        <taxon>Chitinibacteraceae</taxon>
        <taxon>Andreprevotia</taxon>
    </lineage>
</organism>
<sequence length="406" mass="43951">MPRLLSIFATGCALLSSAAMAGDLFLIDANMNGQNSKTGFNTAEEAADLYTSGQLSQFLSGYNGTQAVTSTLNFRGLPVNLAYPTANNTQLVFAIPSLNITQSFQGATRDESQALFKDYLKKNPDLLARMQKELVRVSPVDPVAGNPNSLMSRTASMDFAQGFALNSPTATGGDASNKFGIGVSYSHMVAEAANGLDSQDTDTISLPLSYAHKFEQPNHEIIINIPLAYSKANDAKSYDAGLGVIYRFPVQERWVLTVGGNVRAVGSVDLLSGAALASGSIMSSYMFGDPDGDWTLTMGNMVTLFRSLSGRINGTSYNPDLQNTVFKNGLLYARRMSGDDKTLEVYIIDTYFTGTKLFSNHQDELGVTWGTRRPAHAKETDYRIGVSMLTGENLKPSFQLNFGAWF</sequence>
<evidence type="ECO:0008006" key="4">
    <source>
        <dbReference type="Google" id="ProtNLM"/>
    </source>
</evidence>
<keyword evidence="1" id="KW-0732">Signal</keyword>
<keyword evidence="3" id="KW-1185">Reference proteome</keyword>
<feature type="signal peptide" evidence="1">
    <location>
        <begin position="1"/>
        <end position="21"/>
    </location>
</feature>
<protein>
    <recommendedName>
        <fullName evidence="4">Long-chain fatty acid transport protein</fullName>
    </recommendedName>
</protein>
<evidence type="ECO:0000256" key="1">
    <source>
        <dbReference type="SAM" id="SignalP"/>
    </source>
</evidence>
<evidence type="ECO:0000313" key="2">
    <source>
        <dbReference type="EMBL" id="SMC28768.1"/>
    </source>
</evidence>
<evidence type="ECO:0000313" key="3">
    <source>
        <dbReference type="Proteomes" id="UP000192761"/>
    </source>
</evidence>
<name>A0A1W1XZ37_9NEIS</name>
<accession>A0A1W1XZ37</accession>
<dbReference type="AlphaFoldDB" id="A0A1W1XZ37"/>
<dbReference type="EMBL" id="FWXD01000025">
    <property type="protein sequence ID" value="SMC28768.1"/>
    <property type="molecule type" value="Genomic_DNA"/>
</dbReference>
<feature type="chain" id="PRO_5012822744" description="Long-chain fatty acid transport protein" evidence="1">
    <location>
        <begin position="22"/>
        <end position="406"/>
    </location>
</feature>
<dbReference type="Proteomes" id="UP000192761">
    <property type="component" value="Unassembled WGS sequence"/>
</dbReference>
<dbReference type="RefSeq" id="WP_139798927.1">
    <property type="nucleotide sequence ID" value="NZ_FWXD01000025.1"/>
</dbReference>
<dbReference type="OrthoDB" id="7462457at2"/>